<accession>A0A9D3YN08</accession>
<keyword evidence="2" id="KW-1185">Reference proteome</keyword>
<evidence type="ECO:0000313" key="1">
    <source>
        <dbReference type="EMBL" id="KAH3701933.1"/>
    </source>
</evidence>
<gene>
    <name evidence="1" type="ORF">DPMN_076930</name>
</gene>
<organism evidence="1 2">
    <name type="scientific">Dreissena polymorpha</name>
    <name type="common">Zebra mussel</name>
    <name type="synonym">Mytilus polymorpha</name>
    <dbReference type="NCBI Taxonomy" id="45954"/>
    <lineage>
        <taxon>Eukaryota</taxon>
        <taxon>Metazoa</taxon>
        <taxon>Spiralia</taxon>
        <taxon>Lophotrochozoa</taxon>
        <taxon>Mollusca</taxon>
        <taxon>Bivalvia</taxon>
        <taxon>Autobranchia</taxon>
        <taxon>Heteroconchia</taxon>
        <taxon>Euheterodonta</taxon>
        <taxon>Imparidentia</taxon>
        <taxon>Neoheterodontei</taxon>
        <taxon>Myida</taxon>
        <taxon>Dreissenoidea</taxon>
        <taxon>Dreissenidae</taxon>
        <taxon>Dreissena</taxon>
    </lineage>
</organism>
<protein>
    <submittedName>
        <fullName evidence="1">Uncharacterized protein</fullName>
    </submittedName>
</protein>
<sequence length="58" mass="6490">MKWKRVKGTHVVKDKVSGQVKPVTSMTPAVTYDVERDCSDMRSVEGSDDHCEEYSSGL</sequence>
<proteinExistence type="predicted"/>
<reference evidence="1" key="2">
    <citation type="submission" date="2020-11" db="EMBL/GenBank/DDBJ databases">
        <authorList>
            <person name="McCartney M.A."/>
            <person name="Auch B."/>
            <person name="Kono T."/>
            <person name="Mallez S."/>
            <person name="Becker A."/>
            <person name="Gohl D.M."/>
            <person name="Silverstein K.A.T."/>
            <person name="Koren S."/>
            <person name="Bechman K.B."/>
            <person name="Herman A."/>
            <person name="Abrahante J.E."/>
            <person name="Garbe J."/>
        </authorList>
    </citation>
    <scope>NUCLEOTIDE SEQUENCE</scope>
    <source>
        <strain evidence="1">Duluth1</strain>
        <tissue evidence="1">Whole animal</tissue>
    </source>
</reference>
<evidence type="ECO:0000313" key="2">
    <source>
        <dbReference type="Proteomes" id="UP000828390"/>
    </source>
</evidence>
<name>A0A9D3YN08_DREPO</name>
<dbReference type="EMBL" id="JAIWYP010000015">
    <property type="protein sequence ID" value="KAH3701933.1"/>
    <property type="molecule type" value="Genomic_DNA"/>
</dbReference>
<dbReference type="Proteomes" id="UP000828390">
    <property type="component" value="Unassembled WGS sequence"/>
</dbReference>
<reference evidence="1" key="1">
    <citation type="journal article" date="2019" name="bioRxiv">
        <title>The Genome of the Zebra Mussel, Dreissena polymorpha: A Resource for Invasive Species Research.</title>
        <authorList>
            <person name="McCartney M.A."/>
            <person name="Auch B."/>
            <person name="Kono T."/>
            <person name="Mallez S."/>
            <person name="Zhang Y."/>
            <person name="Obille A."/>
            <person name="Becker A."/>
            <person name="Abrahante J.E."/>
            <person name="Garbe J."/>
            <person name="Badalamenti J.P."/>
            <person name="Herman A."/>
            <person name="Mangelson H."/>
            <person name="Liachko I."/>
            <person name="Sullivan S."/>
            <person name="Sone E.D."/>
            <person name="Koren S."/>
            <person name="Silverstein K.A.T."/>
            <person name="Beckman K.B."/>
            <person name="Gohl D.M."/>
        </authorList>
    </citation>
    <scope>NUCLEOTIDE SEQUENCE</scope>
    <source>
        <strain evidence="1">Duluth1</strain>
        <tissue evidence="1">Whole animal</tissue>
    </source>
</reference>
<dbReference type="AlphaFoldDB" id="A0A9D3YN08"/>
<comment type="caution">
    <text evidence="1">The sequence shown here is derived from an EMBL/GenBank/DDBJ whole genome shotgun (WGS) entry which is preliminary data.</text>
</comment>